<proteinExistence type="predicted"/>
<evidence type="ECO:0000313" key="2">
    <source>
        <dbReference type="Proteomes" id="UP000666240"/>
    </source>
</evidence>
<dbReference type="NCBIfam" id="TIGR01635">
    <property type="entry name" value="tail_comp_S"/>
    <property type="match status" value="1"/>
</dbReference>
<reference evidence="1" key="1">
    <citation type="submission" date="2021-03" db="EMBL/GenBank/DDBJ databases">
        <title>Genome sequencing and assembly of Tianweitania sediminis.</title>
        <authorList>
            <person name="Chhetri G."/>
        </authorList>
    </citation>
    <scope>NUCLEOTIDE SEQUENCE</scope>
    <source>
        <strain evidence="1">Z8</strain>
    </source>
</reference>
<dbReference type="EMBL" id="JAGIYY010000003">
    <property type="protein sequence ID" value="MBP0439437.1"/>
    <property type="molecule type" value="Genomic_DNA"/>
</dbReference>
<dbReference type="InterPro" id="IPR006522">
    <property type="entry name" value="Phage_virion_morphogenesis"/>
</dbReference>
<dbReference type="AlphaFoldDB" id="A0A8J7R7C0"/>
<sequence length="187" mass="20567">MTGIFIRIDDEAVTGQLQRLEDAAGDMQPAMAAIGAAMLQSTQRRFERETGPDGKKWAPLRPRTAAARIGRGRRGTANILRVSTRLYQSLTFEASNTEARVGSNVVYAAIHQLGGAIDMPERQQTIHLSTGKRKRFVRSAAKRKESRAVTIGAHQVRMPARPYLGIDQADRDTITSIVADHFAEAAR</sequence>
<name>A0A8J7R7C0_9HYPH</name>
<evidence type="ECO:0000313" key="1">
    <source>
        <dbReference type="EMBL" id="MBP0439437.1"/>
    </source>
</evidence>
<protein>
    <submittedName>
        <fullName evidence="1">Phage virion morphogenesis protein</fullName>
    </submittedName>
</protein>
<comment type="caution">
    <text evidence="1">The sequence shown here is derived from an EMBL/GenBank/DDBJ whole genome shotgun (WGS) entry which is preliminary data.</text>
</comment>
<organism evidence="1 2">
    <name type="scientific">Tianweitania sediminis</name>
    <dbReference type="NCBI Taxonomy" id="1502156"/>
    <lineage>
        <taxon>Bacteria</taxon>
        <taxon>Pseudomonadati</taxon>
        <taxon>Pseudomonadota</taxon>
        <taxon>Alphaproteobacteria</taxon>
        <taxon>Hyphomicrobiales</taxon>
        <taxon>Phyllobacteriaceae</taxon>
        <taxon>Tianweitania</taxon>
    </lineage>
</organism>
<accession>A0A8J7R7C0</accession>
<dbReference type="Pfam" id="PF05069">
    <property type="entry name" value="Phage_tail_S"/>
    <property type="match status" value="1"/>
</dbReference>
<dbReference type="Proteomes" id="UP000666240">
    <property type="component" value="Unassembled WGS sequence"/>
</dbReference>
<keyword evidence="2" id="KW-1185">Reference proteome</keyword>
<dbReference type="RefSeq" id="WP_209335441.1">
    <property type="nucleotide sequence ID" value="NZ_JAGIYY010000003.1"/>
</dbReference>
<gene>
    <name evidence="1" type="ORF">J5Y06_12320</name>
</gene>